<feature type="region of interest" description="Disordered" evidence="1">
    <location>
        <begin position="96"/>
        <end position="118"/>
    </location>
</feature>
<dbReference type="Pfam" id="PF14223">
    <property type="entry name" value="Retrotran_gag_2"/>
    <property type="match status" value="1"/>
</dbReference>
<feature type="region of interest" description="Disordered" evidence="1">
    <location>
        <begin position="291"/>
        <end position="311"/>
    </location>
</feature>
<feature type="region of interest" description="Disordered" evidence="1">
    <location>
        <begin position="454"/>
        <end position="475"/>
    </location>
</feature>
<feature type="compositionally biased region" description="Acidic residues" evidence="1">
    <location>
        <begin position="681"/>
        <end position="715"/>
    </location>
</feature>
<comment type="caution">
    <text evidence="2">The sequence shown here is derived from an EMBL/GenBank/DDBJ whole genome shotgun (WGS) entry which is preliminary data.</text>
</comment>
<sequence length="856" mass="96007">VATKQSGEDAPIKGRSNNEGEAAAERTSNDSEEIARVVDPNLGNNKWYQSLLRNFDHKKNNFQTSSFFLKVLKYIQKWNNQTLPLPKSQFWTQENLNNGSLGSNSTGSTSESSAMKKRRTVAITTEDMQKRRNDTFGGNEATKKIKKNQLKQQYGNFKAEGSGTLEQTFNRLQAIVSHLEFMDVEIKRYDLNQNFLTILAPEWLVYTIVWRNRNDVKTLTNTSSGKGKINTTSVPTASTQVSPASANVAAASISHDTVCAYIASQSNGSQIKYDDINQINEDDIKEMDIKECRAPRSQDRGKRENYKQGSKEVEPAPKALMAIDGVEWDWSYMDNEEENHTLAADDEAPAEFPLMANLIQVLKMRYLMTLRSKSCKKKTDSLNTKITNLKEALSDRKANLYHYKLGLSQVEARLVEFKTQKIKLCEKIRGLEFDVKNKNTKIKNLMNEPEQIKKEKEVLSPPPSPAQVYSPPKKDMSWTGLPEFADDTITDYNRPSPSIKTSQSFGSQIKYEDINQIDEDDIEEMDINQKWSALTATRWATLLRSAGHPGAKIGVEEKTSNRVLRFYGGSDEEPSDVGSLRVIVYIYDGLLMHLVSPPSPDYVPEPKHPPSANYMPGPKHPPLPVYVRKPEYAEYLVSSEDEAPVEDQPLPADALPTALSLGYMADSYPEKDHDDYPIDGGDGDDEPFDDDEDDDDDDTDDEDKEAYEDKDDKEDEKEHLAPINFSAISSPPLRVSSLLLPLPSPLTTSPTDVEAPLGYRALKIRIRALLPSTSHRTDILEAEMPPRKTACLTTLTFRFEVEESSAAAAARLPGLDVVVTDATARCLMSREVGYGITDTWDEIVKAMLEIPPTTLK</sequence>
<feature type="non-terminal residue" evidence="2">
    <location>
        <position position="1"/>
    </location>
</feature>
<evidence type="ECO:0000313" key="2">
    <source>
        <dbReference type="EMBL" id="GEU55913.1"/>
    </source>
</evidence>
<reference evidence="2" key="1">
    <citation type="journal article" date="2019" name="Sci. Rep.">
        <title>Draft genome of Tanacetum cinerariifolium, the natural source of mosquito coil.</title>
        <authorList>
            <person name="Yamashiro T."/>
            <person name="Shiraishi A."/>
            <person name="Satake H."/>
            <person name="Nakayama K."/>
        </authorList>
    </citation>
    <scope>NUCLEOTIDE SEQUENCE</scope>
</reference>
<gene>
    <name evidence="2" type="ORF">Tci_027891</name>
</gene>
<accession>A0A6L2L209</accession>
<organism evidence="2">
    <name type="scientific">Tanacetum cinerariifolium</name>
    <name type="common">Dalmatian daisy</name>
    <name type="synonym">Chrysanthemum cinerariifolium</name>
    <dbReference type="NCBI Taxonomy" id="118510"/>
    <lineage>
        <taxon>Eukaryota</taxon>
        <taxon>Viridiplantae</taxon>
        <taxon>Streptophyta</taxon>
        <taxon>Embryophyta</taxon>
        <taxon>Tracheophyta</taxon>
        <taxon>Spermatophyta</taxon>
        <taxon>Magnoliopsida</taxon>
        <taxon>eudicotyledons</taxon>
        <taxon>Gunneridae</taxon>
        <taxon>Pentapetalae</taxon>
        <taxon>asterids</taxon>
        <taxon>campanulids</taxon>
        <taxon>Asterales</taxon>
        <taxon>Asteraceae</taxon>
        <taxon>Asteroideae</taxon>
        <taxon>Anthemideae</taxon>
        <taxon>Anthemidinae</taxon>
        <taxon>Tanacetum</taxon>
    </lineage>
</organism>
<evidence type="ECO:0000256" key="1">
    <source>
        <dbReference type="SAM" id="MobiDB-lite"/>
    </source>
</evidence>
<name>A0A6L2L209_TANCI</name>
<proteinExistence type="predicted"/>
<protein>
    <submittedName>
        <fullName evidence="2">Uncharacterized protein</fullName>
    </submittedName>
</protein>
<dbReference type="AlphaFoldDB" id="A0A6L2L209"/>
<dbReference type="EMBL" id="BKCJ010003572">
    <property type="protein sequence ID" value="GEU55913.1"/>
    <property type="molecule type" value="Genomic_DNA"/>
</dbReference>
<feature type="compositionally biased region" description="Low complexity" evidence="1">
    <location>
        <begin position="96"/>
        <end position="113"/>
    </location>
</feature>
<feature type="region of interest" description="Disordered" evidence="1">
    <location>
        <begin position="1"/>
        <end position="32"/>
    </location>
</feature>
<feature type="region of interest" description="Disordered" evidence="1">
    <location>
        <begin position="666"/>
        <end position="725"/>
    </location>
</feature>